<dbReference type="Proteomes" id="UP001165122">
    <property type="component" value="Unassembled WGS sequence"/>
</dbReference>
<dbReference type="InterPro" id="IPR029063">
    <property type="entry name" value="SAM-dependent_MTases_sf"/>
</dbReference>
<sequence length="311" mass="34603">MLFPFLLLLLLLLLPVTESCPACAPLEMDDEINVDMGDIDSVPESGLGSSSEYLGSGKMFDTISPFYDLTNTLFTFNLDSTWRELLVSKTLGGNDGWMYDIDVLDVATGTCEVIKTLLNTPTKISSVTGIDPSLGMLEKCSDKLSSFETPIKLINDDVTTQTFSKKFTHTLVSFGIRNIPNRESALCNIRKHTVSPSTDETCTEPGRLGILEVSYKPTFVSDVTVESLGLTTPLKLLTSYFIHYLVPSIAYVANGFKNYEQYVHLVDSLESFPKDFEREVEGLECEGGRWRVEEVEERNFGSIKVYTFVAV</sequence>
<protein>
    <recommendedName>
        <fullName evidence="4">Methyltransferase domain-containing protein</fullName>
    </recommendedName>
</protein>
<evidence type="ECO:0008006" key="4">
    <source>
        <dbReference type="Google" id="ProtNLM"/>
    </source>
</evidence>
<keyword evidence="1" id="KW-0732">Signal</keyword>
<dbReference type="OrthoDB" id="6329284at2759"/>
<evidence type="ECO:0000313" key="3">
    <source>
        <dbReference type="Proteomes" id="UP001165122"/>
    </source>
</evidence>
<evidence type="ECO:0000256" key="1">
    <source>
        <dbReference type="SAM" id="SignalP"/>
    </source>
</evidence>
<dbReference type="Gene3D" id="3.40.50.150">
    <property type="entry name" value="Vaccinia Virus protein VP39"/>
    <property type="match status" value="1"/>
</dbReference>
<dbReference type="AlphaFoldDB" id="A0A9W7FFL1"/>
<proteinExistence type="predicted"/>
<feature type="chain" id="PRO_5040804199" description="Methyltransferase domain-containing protein" evidence="1">
    <location>
        <begin position="20"/>
        <end position="311"/>
    </location>
</feature>
<feature type="signal peptide" evidence="1">
    <location>
        <begin position="1"/>
        <end position="19"/>
    </location>
</feature>
<dbReference type="SUPFAM" id="SSF53335">
    <property type="entry name" value="S-adenosyl-L-methionine-dependent methyltransferases"/>
    <property type="match status" value="1"/>
</dbReference>
<keyword evidence="3" id="KW-1185">Reference proteome</keyword>
<organism evidence="2 3">
    <name type="scientific">Triparma laevis f. longispina</name>
    <dbReference type="NCBI Taxonomy" id="1714387"/>
    <lineage>
        <taxon>Eukaryota</taxon>
        <taxon>Sar</taxon>
        <taxon>Stramenopiles</taxon>
        <taxon>Ochrophyta</taxon>
        <taxon>Bolidophyceae</taxon>
        <taxon>Parmales</taxon>
        <taxon>Triparmaceae</taxon>
        <taxon>Triparma</taxon>
    </lineage>
</organism>
<dbReference type="EMBL" id="BRXW01000161">
    <property type="protein sequence ID" value="GMI11379.1"/>
    <property type="molecule type" value="Genomic_DNA"/>
</dbReference>
<name>A0A9W7FFL1_9STRA</name>
<accession>A0A9W7FFL1</accession>
<dbReference type="Pfam" id="PF01209">
    <property type="entry name" value="Ubie_methyltran"/>
    <property type="match status" value="1"/>
</dbReference>
<evidence type="ECO:0000313" key="2">
    <source>
        <dbReference type="EMBL" id="GMI11379.1"/>
    </source>
</evidence>
<reference evidence="3" key="1">
    <citation type="journal article" date="2023" name="Commun. Biol.">
        <title>Genome analysis of Parmales, the sister group of diatoms, reveals the evolutionary specialization of diatoms from phago-mixotrophs to photoautotrophs.</title>
        <authorList>
            <person name="Ban H."/>
            <person name="Sato S."/>
            <person name="Yoshikawa S."/>
            <person name="Yamada K."/>
            <person name="Nakamura Y."/>
            <person name="Ichinomiya M."/>
            <person name="Sato N."/>
            <person name="Blanc-Mathieu R."/>
            <person name="Endo H."/>
            <person name="Kuwata A."/>
            <person name="Ogata H."/>
        </authorList>
    </citation>
    <scope>NUCLEOTIDE SEQUENCE [LARGE SCALE GENOMIC DNA]</scope>
    <source>
        <strain evidence="3">NIES 3700</strain>
    </source>
</reference>
<comment type="caution">
    <text evidence="2">The sequence shown here is derived from an EMBL/GenBank/DDBJ whole genome shotgun (WGS) entry which is preliminary data.</text>
</comment>
<gene>
    <name evidence="2" type="ORF">TrLO_g7787</name>
</gene>